<keyword evidence="6 10" id="KW-0378">Hydrolase</keyword>
<protein>
    <recommendedName>
        <fullName evidence="10">Rhomboid-like protease</fullName>
        <ecNumber evidence="10">3.4.21.105</ecNumber>
    </recommendedName>
</protein>
<evidence type="ECO:0000256" key="10">
    <source>
        <dbReference type="RuleBase" id="RU362115"/>
    </source>
</evidence>
<keyword evidence="8 10" id="KW-1133">Transmembrane helix</keyword>
<keyword evidence="5 10" id="KW-0812">Transmembrane</keyword>
<keyword evidence="4 10" id="KW-0645">Protease</keyword>
<name>A0A1R2B618_9CILI</name>
<dbReference type="EMBL" id="MPUH01000920">
    <property type="protein sequence ID" value="OMJ72209.1"/>
    <property type="molecule type" value="Genomic_DNA"/>
</dbReference>
<evidence type="ECO:0000256" key="8">
    <source>
        <dbReference type="ARBA" id="ARBA00022989"/>
    </source>
</evidence>
<feature type="transmembrane region" description="Helical" evidence="10">
    <location>
        <begin position="210"/>
        <end position="230"/>
    </location>
</feature>
<feature type="transmembrane region" description="Helical" evidence="10">
    <location>
        <begin position="150"/>
        <end position="170"/>
    </location>
</feature>
<dbReference type="Pfam" id="PF01694">
    <property type="entry name" value="Rhomboid"/>
    <property type="match status" value="1"/>
</dbReference>
<dbReference type="Gene3D" id="1.20.1540.10">
    <property type="entry name" value="Rhomboid-like"/>
    <property type="match status" value="1"/>
</dbReference>
<dbReference type="SUPFAM" id="SSF144091">
    <property type="entry name" value="Rhomboid-like"/>
    <property type="match status" value="1"/>
</dbReference>
<feature type="transmembrane region" description="Helical" evidence="10">
    <location>
        <begin position="176"/>
        <end position="198"/>
    </location>
</feature>
<feature type="transmembrane region" description="Helical" evidence="10">
    <location>
        <begin position="67"/>
        <end position="85"/>
    </location>
</feature>
<dbReference type="InterPro" id="IPR022764">
    <property type="entry name" value="Peptidase_S54_rhomboid_dom"/>
</dbReference>
<keyword evidence="13" id="KW-1185">Reference proteome</keyword>
<dbReference type="PANTHER" id="PTHR22936:SF69">
    <property type="entry name" value="RHOMBOID-LIKE PROTEIN"/>
    <property type="match status" value="1"/>
</dbReference>
<proteinExistence type="inferred from homology"/>
<comment type="subcellular location">
    <subcellularLocation>
        <location evidence="2 10">Membrane</location>
        <topology evidence="2 10">Multi-pass membrane protein</topology>
    </subcellularLocation>
</comment>
<reference evidence="12 13" key="1">
    <citation type="submission" date="2016-11" db="EMBL/GenBank/DDBJ databases">
        <title>The macronuclear genome of Stentor coeruleus: a giant cell with tiny introns.</title>
        <authorList>
            <person name="Slabodnick M."/>
            <person name="Ruby J.G."/>
            <person name="Reiff S.B."/>
            <person name="Swart E.C."/>
            <person name="Gosai S."/>
            <person name="Prabakaran S."/>
            <person name="Witkowska E."/>
            <person name="Larue G.E."/>
            <person name="Fisher S."/>
            <person name="Freeman R.M."/>
            <person name="Gunawardena J."/>
            <person name="Chu W."/>
            <person name="Stover N.A."/>
            <person name="Gregory B.D."/>
            <person name="Nowacki M."/>
            <person name="Derisi J."/>
            <person name="Roy S.W."/>
            <person name="Marshall W.F."/>
            <person name="Sood P."/>
        </authorList>
    </citation>
    <scope>NUCLEOTIDE SEQUENCE [LARGE SCALE GENOMIC DNA]</scope>
    <source>
        <strain evidence="12">WM001</strain>
    </source>
</reference>
<evidence type="ECO:0000313" key="13">
    <source>
        <dbReference type="Proteomes" id="UP000187209"/>
    </source>
</evidence>
<comment type="caution">
    <text evidence="12">The sequence shown here is derived from an EMBL/GenBank/DDBJ whole genome shotgun (WGS) entry which is preliminary data.</text>
</comment>
<evidence type="ECO:0000256" key="2">
    <source>
        <dbReference type="ARBA" id="ARBA00004141"/>
    </source>
</evidence>
<accession>A0A1R2B618</accession>
<dbReference type="InterPro" id="IPR002610">
    <property type="entry name" value="Peptidase_S54_rhomboid-like"/>
</dbReference>
<dbReference type="GO" id="GO:0016020">
    <property type="term" value="C:membrane"/>
    <property type="evidence" value="ECO:0007669"/>
    <property type="project" value="UniProtKB-SubCell"/>
</dbReference>
<sequence length="292" mass="33167">MSGNIRSIRDLPSNRNNQGLLANNVQPGEYPILMSSRFSGSPEEARKETFWQMLKFIFCPYFSIRSFIFYITLIDIIMYFITVFYDYNTDEFLQPKLDTLILFGAKDPKKMKTYEIWRWITPTILHLDLMHLFSNMIMQLILGSRLEPTVGLWRTIVVYELSGFGGILFSCLVSTGIAVGASTSLFGLIGAMLVWVIMNWSRLGDNPYKVFALIWLIVLLIFNILIGVSSEHIDNWGHFGGLITGIGAGLALFKYVGGNETKRDKITHLIAGGYLAFYFILGLSLFYTVVEV</sequence>
<dbReference type="InterPro" id="IPR035952">
    <property type="entry name" value="Rhomboid-like_sf"/>
</dbReference>
<dbReference type="EC" id="3.4.21.105" evidence="10"/>
<comment type="similarity">
    <text evidence="3 10">Belongs to the peptidase S54 family.</text>
</comment>
<keyword evidence="7 10" id="KW-0720">Serine protease</keyword>
<evidence type="ECO:0000256" key="9">
    <source>
        <dbReference type="ARBA" id="ARBA00023136"/>
    </source>
</evidence>
<dbReference type="AlphaFoldDB" id="A0A1R2B618"/>
<evidence type="ECO:0000256" key="7">
    <source>
        <dbReference type="ARBA" id="ARBA00022825"/>
    </source>
</evidence>
<gene>
    <name evidence="12" type="ORF">SteCoe_29384</name>
</gene>
<dbReference type="PANTHER" id="PTHR22936">
    <property type="entry name" value="RHOMBOID-RELATED"/>
    <property type="match status" value="1"/>
</dbReference>
<evidence type="ECO:0000256" key="4">
    <source>
        <dbReference type="ARBA" id="ARBA00022670"/>
    </source>
</evidence>
<dbReference type="Proteomes" id="UP000187209">
    <property type="component" value="Unassembled WGS sequence"/>
</dbReference>
<evidence type="ECO:0000259" key="11">
    <source>
        <dbReference type="Pfam" id="PF01694"/>
    </source>
</evidence>
<evidence type="ECO:0000256" key="6">
    <source>
        <dbReference type="ARBA" id="ARBA00022801"/>
    </source>
</evidence>
<feature type="transmembrane region" description="Helical" evidence="10">
    <location>
        <begin position="236"/>
        <end position="257"/>
    </location>
</feature>
<keyword evidence="9 10" id="KW-0472">Membrane</keyword>
<dbReference type="GO" id="GO:0004252">
    <property type="term" value="F:serine-type endopeptidase activity"/>
    <property type="evidence" value="ECO:0007669"/>
    <property type="project" value="InterPro"/>
</dbReference>
<feature type="transmembrane region" description="Helical" evidence="10">
    <location>
        <begin position="116"/>
        <end position="138"/>
    </location>
</feature>
<feature type="domain" description="Peptidase S54 rhomboid" evidence="11">
    <location>
        <begin position="115"/>
        <end position="254"/>
    </location>
</feature>
<dbReference type="GO" id="GO:0006508">
    <property type="term" value="P:proteolysis"/>
    <property type="evidence" value="ECO:0007669"/>
    <property type="project" value="UniProtKB-KW"/>
</dbReference>
<comment type="function">
    <text evidence="10">Serine protease involved in intramembrane proteolysis.</text>
</comment>
<comment type="catalytic activity">
    <reaction evidence="1 10">
        <text>Cleaves type-1 transmembrane domains using a catalytic dyad composed of serine and histidine that are contributed by different transmembrane domains.</text>
        <dbReference type="EC" id="3.4.21.105"/>
    </reaction>
</comment>
<feature type="transmembrane region" description="Helical" evidence="10">
    <location>
        <begin position="269"/>
        <end position="290"/>
    </location>
</feature>
<evidence type="ECO:0000256" key="1">
    <source>
        <dbReference type="ARBA" id="ARBA00000156"/>
    </source>
</evidence>
<evidence type="ECO:0000256" key="5">
    <source>
        <dbReference type="ARBA" id="ARBA00022692"/>
    </source>
</evidence>
<evidence type="ECO:0000313" key="12">
    <source>
        <dbReference type="EMBL" id="OMJ72209.1"/>
    </source>
</evidence>
<dbReference type="OrthoDB" id="418595at2759"/>
<evidence type="ECO:0000256" key="3">
    <source>
        <dbReference type="ARBA" id="ARBA00009045"/>
    </source>
</evidence>
<organism evidence="12 13">
    <name type="scientific">Stentor coeruleus</name>
    <dbReference type="NCBI Taxonomy" id="5963"/>
    <lineage>
        <taxon>Eukaryota</taxon>
        <taxon>Sar</taxon>
        <taxon>Alveolata</taxon>
        <taxon>Ciliophora</taxon>
        <taxon>Postciliodesmatophora</taxon>
        <taxon>Heterotrichea</taxon>
        <taxon>Heterotrichida</taxon>
        <taxon>Stentoridae</taxon>
        <taxon>Stentor</taxon>
    </lineage>
</organism>